<feature type="signal peptide" evidence="1">
    <location>
        <begin position="1"/>
        <end position="24"/>
    </location>
</feature>
<evidence type="ECO:0000256" key="1">
    <source>
        <dbReference type="SAM" id="SignalP"/>
    </source>
</evidence>
<organism evidence="2 3">
    <name type="scientific">Myxococcus xanthus (strain DK1622)</name>
    <dbReference type="NCBI Taxonomy" id="246197"/>
    <lineage>
        <taxon>Bacteria</taxon>
        <taxon>Pseudomonadati</taxon>
        <taxon>Myxococcota</taxon>
        <taxon>Myxococcia</taxon>
        <taxon>Myxococcales</taxon>
        <taxon>Cystobacterineae</taxon>
        <taxon>Myxococcaceae</taxon>
        <taxon>Myxococcus</taxon>
    </lineage>
</organism>
<evidence type="ECO:0000313" key="2">
    <source>
        <dbReference type="EMBL" id="ABF89564.1"/>
    </source>
</evidence>
<dbReference type="KEGG" id="mxa:MXAN_1770"/>
<sequence>MLRSECWKCLALVVALLFTGAAHAQQRKGDQPKDVGIDTADIERRTGAKGELSADEGVFKVNLPRTDLKVGAAGVKLIPPLGLTAWAAFKRVGDATMVMGDIVLLEDQVNPVMDVALQNGLEVTALHNHFFWEQPKVMFMHISGMGETARLADAVGKVFTRLRETAGGKGRVPRASVDPARSKLDVTKLDALLGQKGTSKDGVYKVTVGRTVRIYGHEMGKAMGVNTWAAFAGTPQQAVVDGDFAILESELQPVLKALRAANIDIVAIHNHMTGEEPRMLFLHYWGVGPADALARGVRSAMELTLAPTGP</sequence>
<dbReference type="EMBL" id="CP000113">
    <property type="protein sequence ID" value="ABF89564.1"/>
    <property type="molecule type" value="Genomic_DNA"/>
</dbReference>
<reference evidence="2 3" key="1">
    <citation type="journal article" date="2006" name="Proc. Natl. Acad. Sci. U.S.A.">
        <title>Evolution of sensory complexity recorded in a myxobacterial genome.</title>
        <authorList>
            <person name="Goldman B.S."/>
            <person name="Nierman W.C."/>
            <person name="Kaiser D."/>
            <person name="Slater S.C."/>
            <person name="Durkin A.S."/>
            <person name="Eisen J.A."/>
            <person name="Ronning C.M."/>
            <person name="Barbazuk W.B."/>
            <person name="Blanchard M."/>
            <person name="Field C."/>
            <person name="Halling C."/>
            <person name="Hinkle G."/>
            <person name="Iartchuk O."/>
            <person name="Kim H.S."/>
            <person name="Mackenzie C."/>
            <person name="Madupu R."/>
            <person name="Miller N."/>
            <person name="Shvartsbeyn A."/>
            <person name="Sullivan S.A."/>
            <person name="Vaudin M."/>
            <person name="Wiegand R."/>
            <person name="Kaplan H.B."/>
        </authorList>
    </citation>
    <scope>NUCLEOTIDE SEQUENCE [LARGE SCALE GENOMIC DNA]</scope>
    <source>
        <strain evidence="3">DK1622</strain>
    </source>
</reference>
<dbReference type="Pfam" id="PF07485">
    <property type="entry name" value="DUF1529"/>
    <property type="match status" value="2"/>
</dbReference>
<proteinExistence type="predicted"/>
<keyword evidence="3" id="KW-1185">Reference proteome</keyword>
<feature type="chain" id="PRO_5004188376" evidence="1">
    <location>
        <begin position="25"/>
        <end position="310"/>
    </location>
</feature>
<dbReference type="EnsemblBacteria" id="ABF89564">
    <property type="protein sequence ID" value="ABF89564"/>
    <property type="gene ID" value="MXAN_1770"/>
</dbReference>
<dbReference type="InterPro" id="IPR011094">
    <property type="entry name" value="Uncharacterised_LppY/LpqO"/>
</dbReference>
<gene>
    <name evidence="2" type="ordered locus">MXAN_1770</name>
</gene>
<protein>
    <submittedName>
        <fullName evidence="2">LppY/LpqO family protein</fullName>
    </submittedName>
</protein>
<keyword evidence="1" id="KW-0732">Signal</keyword>
<dbReference type="eggNOG" id="COG1388">
    <property type="taxonomic scope" value="Bacteria"/>
</dbReference>
<dbReference type="Proteomes" id="UP000002402">
    <property type="component" value="Chromosome"/>
</dbReference>
<dbReference type="HOGENOM" id="CLU_045679_1_0_7"/>
<accession>Q1DBF3</accession>
<dbReference type="AlphaFoldDB" id="Q1DBF3"/>
<evidence type="ECO:0000313" key="3">
    <source>
        <dbReference type="Proteomes" id="UP000002402"/>
    </source>
</evidence>
<name>Q1DBF3_MYXXD</name>
<dbReference type="STRING" id="246197.MXAN_1770"/>